<dbReference type="PANTHER" id="PTHR22603">
    <property type="entry name" value="CHOLINE/ETHANOALAMINE KINASE"/>
    <property type="match status" value="1"/>
</dbReference>
<dbReference type="EMBL" id="JAUSUR010000001">
    <property type="protein sequence ID" value="MDQ0359734.1"/>
    <property type="molecule type" value="Genomic_DNA"/>
</dbReference>
<dbReference type="SUPFAM" id="SSF56112">
    <property type="entry name" value="Protein kinase-like (PK-like)"/>
    <property type="match status" value="1"/>
</dbReference>
<dbReference type="InterPro" id="IPR011009">
    <property type="entry name" value="Kinase-like_dom_sf"/>
</dbReference>
<organism evidence="1 2">
    <name type="scientific">Breznakia pachnodae</name>
    <dbReference type="NCBI Taxonomy" id="265178"/>
    <lineage>
        <taxon>Bacteria</taxon>
        <taxon>Bacillati</taxon>
        <taxon>Bacillota</taxon>
        <taxon>Erysipelotrichia</taxon>
        <taxon>Erysipelotrichales</taxon>
        <taxon>Erysipelotrichaceae</taxon>
        <taxon>Breznakia</taxon>
    </lineage>
</organism>
<dbReference type="Proteomes" id="UP001230220">
    <property type="component" value="Unassembled WGS sequence"/>
</dbReference>
<gene>
    <name evidence="1" type="ORF">J2S15_000465</name>
</gene>
<proteinExistence type="predicted"/>
<dbReference type="Pfam" id="PF01633">
    <property type="entry name" value="Choline_kinase"/>
    <property type="match status" value="1"/>
</dbReference>
<dbReference type="Gene3D" id="3.30.200.20">
    <property type="entry name" value="Phosphorylase Kinase, domain 1"/>
    <property type="match status" value="1"/>
</dbReference>
<accession>A0ABU0DYZ7</accession>
<comment type="caution">
    <text evidence="1">The sequence shown here is derived from an EMBL/GenBank/DDBJ whole genome shotgun (WGS) entry which is preliminary data.</text>
</comment>
<evidence type="ECO:0000313" key="1">
    <source>
        <dbReference type="EMBL" id="MDQ0359734.1"/>
    </source>
</evidence>
<dbReference type="RefSeq" id="WP_307405098.1">
    <property type="nucleotide sequence ID" value="NZ_JAUSUR010000001.1"/>
</dbReference>
<dbReference type="CDD" id="cd05151">
    <property type="entry name" value="ChoK-like"/>
    <property type="match status" value="1"/>
</dbReference>
<name>A0ABU0DYZ7_9FIRM</name>
<protein>
    <submittedName>
        <fullName evidence="1">Thiamine kinase-like enzyme</fullName>
    </submittedName>
</protein>
<dbReference type="Gene3D" id="3.90.1200.10">
    <property type="match status" value="1"/>
</dbReference>
<sequence length="271" mass="32624">MIDNIIMKVFGHTDYTLDKLDKGITNHNYLLVINQDKYIVRIPYDDSTHVFERKHEAQILKEVTDLDVTTIFYDESSGIKITEYIEDLYEYEECPFEDKVERSAKLIKELHKKPVPAFSFEPIQTLYKYKEKVHHPIYDIEPYEVIIDQIQHVNHKQVLCHNDLVSGNLLFGKDRDYLIDYEYAASNDALFDVMSFISENQINDEHLRERFYQVYFDEITDEIRHDLFLWEAFHNILWCYWAMMLAQRREDPIYKQIAEDKFNALKRMKIV</sequence>
<evidence type="ECO:0000313" key="2">
    <source>
        <dbReference type="Proteomes" id="UP001230220"/>
    </source>
</evidence>
<keyword evidence="2" id="KW-1185">Reference proteome</keyword>
<reference evidence="1 2" key="1">
    <citation type="submission" date="2023-07" db="EMBL/GenBank/DDBJ databases">
        <title>Genomic Encyclopedia of Type Strains, Phase IV (KMG-IV): sequencing the most valuable type-strain genomes for metagenomic binning, comparative biology and taxonomic classification.</title>
        <authorList>
            <person name="Goeker M."/>
        </authorList>
    </citation>
    <scope>NUCLEOTIDE SEQUENCE [LARGE SCALE GENOMIC DNA]</scope>
    <source>
        <strain evidence="1 2">DSM 16784</strain>
    </source>
</reference>
<dbReference type="PANTHER" id="PTHR22603:SF66">
    <property type="entry name" value="ETHANOLAMINE KINASE"/>
    <property type="match status" value="1"/>
</dbReference>